<dbReference type="EMBL" id="UINC01201475">
    <property type="protein sequence ID" value="SVE20828.1"/>
    <property type="molecule type" value="Genomic_DNA"/>
</dbReference>
<evidence type="ECO:0008006" key="2">
    <source>
        <dbReference type="Google" id="ProtNLM"/>
    </source>
</evidence>
<protein>
    <recommendedName>
        <fullName evidence="2">Fe2OG dioxygenase domain-containing protein</fullName>
    </recommendedName>
</protein>
<organism evidence="1">
    <name type="scientific">marine metagenome</name>
    <dbReference type="NCBI Taxonomy" id="408172"/>
    <lineage>
        <taxon>unclassified sequences</taxon>
        <taxon>metagenomes</taxon>
        <taxon>ecological metagenomes</taxon>
    </lineage>
</organism>
<dbReference type="Pfam" id="PF05721">
    <property type="entry name" value="PhyH"/>
    <property type="match status" value="1"/>
</dbReference>
<reference evidence="1" key="1">
    <citation type="submission" date="2018-05" db="EMBL/GenBank/DDBJ databases">
        <authorList>
            <person name="Lanie J.A."/>
            <person name="Ng W.-L."/>
            <person name="Kazmierczak K.M."/>
            <person name="Andrzejewski T.M."/>
            <person name="Davidsen T.M."/>
            <person name="Wayne K.J."/>
            <person name="Tettelin H."/>
            <person name="Glass J.I."/>
            <person name="Rusch D."/>
            <person name="Podicherti R."/>
            <person name="Tsui H.-C.T."/>
            <person name="Winkler M.E."/>
        </authorList>
    </citation>
    <scope>NUCLEOTIDE SEQUENCE</scope>
</reference>
<dbReference type="PANTHER" id="PTHR20883:SF46">
    <property type="entry name" value="PHYTANOYL-COA HYDROXYLASE"/>
    <property type="match status" value="1"/>
</dbReference>
<accession>A0A383BN58</accession>
<dbReference type="PANTHER" id="PTHR20883">
    <property type="entry name" value="PHYTANOYL-COA DIOXYGENASE DOMAIN CONTAINING 1"/>
    <property type="match status" value="1"/>
</dbReference>
<dbReference type="InterPro" id="IPR008775">
    <property type="entry name" value="Phytyl_CoA_dOase-like"/>
</dbReference>
<feature type="non-terminal residue" evidence="1">
    <location>
        <position position="220"/>
    </location>
</feature>
<gene>
    <name evidence="1" type="ORF">METZ01_LOCUS473682</name>
</gene>
<dbReference type="Gene3D" id="2.60.120.620">
    <property type="entry name" value="q2cbj1_9rhob like domain"/>
    <property type="match status" value="1"/>
</dbReference>
<evidence type="ECO:0000313" key="1">
    <source>
        <dbReference type="EMBL" id="SVE20828.1"/>
    </source>
</evidence>
<sequence length="220" mass="25342">MTKNPWNFSIKQKEEAISYYRKNGIVGFHDLLNSEDLNSILNGVNEAIKNGDLIYNDDKFEAYQNDIIFSHPILEKYVKDKRVVSIARELLGNPIELQHAKFAAKPKKNKTLGGIKWHQDFPFFPHTNYDLIACSIHLDDEEIESGPLKVIPQSHELGVLSHCTDGKFMYHCTDKKKINDNKSTVLKCNAGDVTFHHCLTLHSSEPKKNNKDRRLIIFEY</sequence>
<dbReference type="AlphaFoldDB" id="A0A383BN58"/>
<proteinExistence type="predicted"/>
<dbReference type="SUPFAM" id="SSF51197">
    <property type="entry name" value="Clavaminate synthase-like"/>
    <property type="match status" value="1"/>
</dbReference>
<name>A0A383BN58_9ZZZZ</name>